<feature type="domain" description="PAS" evidence="6">
    <location>
        <begin position="129"/>
        <end position="195"/>
    </location>
</feature>
<dbReference type="InterPro" id="IPR035965">
    <property type="entry name" value="PAS-like_dom_sf"/>
</dbReference>
<dbReference type="GO" id="GO:0005524">
    <property type="term" value="F:ATP binding"/>
    <property type="evidence" value="ECO:0007669"/>
    <property type="project" value="UniProtKB-KW"/>
</dbReference>
<dbReference type="Pfam" id="PF00989">
    <property type="entry name" value="PAS"/>
    <property type="match status" value="2"/>
</dbReference>
<comment type="caution">
    <text evidence="9">The sequence shown here is derived from an EMBL/GenBank/DDBJ whole genome shotgun (WGS) entry which is preliminary data.</text>
</comment>
<feature type="domain" description="CBS" evidence="7">
    <location>
        <begin position="10"/>
        <end position="58"/>
    </location>
</feature>
<gene>
    <name evidence="9" type="ORF">EV210_11640</name>
</gene>
<dbReference type="Pfam" id="PF02954">
    <property type="entry name" value="HTH_8"/>
    <property type="match status" value="1"/>
</dbReference>
<protein>
    <submittedName>
        <fullName evidence="9">PAS domain S-box-containing protein</fullName>
    </submittedName>
</protein>
<dbReference type="InterPro" id="IPR025662">
    <property type="entry name" value="Sigma_54_int_dom_ATP-bd_1"/>
</dbReference>
<dbReference type="Pfam" id="PF00571">
    <property type="entry name" value="CBS"/>
    <property type="match status" value="2"/>
</dbReference>
<evidence type="ECO:0000259" key="8">
    <source>
        <dbReference type="SMART" id="SM00382"/>
    </source>
</evidence>
<dbReference type="PANTHER" id="PTHR32071">
    <property type="entry name" value="TRANSCRIPTIONAL REGULATORY PROTEIN"/>
    <property type="match status" value="1"/>
</dbReference>
<dbReference type="SMART" id="SM00382">
    <property type="entry name" value="AAA"/>
    <property type="match status" value="1"/>
</dbReference>
<dbReference type="PROSITE" id="PS00688">
    <property type="entry name" value="SIGMA54_INTERACT_3"/>
    <property type="match status" value="1"/>
</dbReference>
<dbReference type="InterPro" id="IPR002078">
    <property type="entry name" value="Sigma_54_int"/>
</dbReference>
<dbReference type="InterPro" id="IPR002197">
    <property type="entry name" value="HTH_Fis"/>
</dbReference>
<dbReference type="InterPro" id="IPR025944">
    <property type="entry name" value="Sigma_54_int_dom_CS"/>
</dbReference>
<dbReference type="PROSITE" id="PS00675">
    <property type="entry name" value="SIGMA54_INTERACT_1"/>
    <property type="match status" value="1"/>
</dbReference>
<evidence type="ECO:0000259" key="7">
    <source>
        <dbReference type="SMART" id="SM00116"/>
    </source>
</evidence>
<dbReference type="InterPro" id="IPR009057">
    <property type="entry name" value="Homeodomain-like_sf"/>
</dbReference>
<name>A0A4R1PQT9_9FIRM</name>
<keyword evidence="3" id="KW-0805">Transcription regulation</keyword>
<dbReference type="SUPFAM" id="SSF54631">
    <property type="entry name" value="CBS-domain pair"/>
    <property type="match status" value="1"/>
</dbReference>
<dbReference type="InterPro" id="IPR000644">
    <property type="entry name" value="CBS_dom"/>
</dbReference>
<dbReference type="EMBL" id="SLUI01000016">
    <property type="protein sequence ID" value="TCL33938.1"/>
    <property type="molecule type" value="Genomic_DNA"/>
</dbReference>
<dbReference type="SMART" id="SM00091">
    <property type="entry name" value="PAS"/>
    <property type="match status" value="2"/>
</dbReference>
<evidence type="ECO:0000256" key="1">
    <source>
        <dbReference type="ARBA" id="ARBA00022741"/>
    </source>
</evidence>
<evidence type="ECO:0000313" key="9">
    <source>
        <dbReference type="EMBL" id="TCL33938.1"/>
    </source>
</evidence>
<dbReference type="PROSITE" id="PS00676">
    <property type="entry name" value="SIGMA54_INTERACT_2"/>
    <property type="match status" value="1"/>
</dbReference>
<dbReference type="AlphaFoldDB" id="A0A4R1PQT9"/>
<dbReference type="FunFam" id="3.40.50.300:FF:000006">
    <property type="entry name" value="DNA-binding transcriptional regulator NtrC"/>
    <property type="match status" value="1"/>
</dbReference>
<dbReference type="NCBIfam" id="TIGR00229">
    <property type="entry name" value="sensory_box"/>
    <property type="match status" value="2"/>
</dbReference>
<dbReference type="RefSeq" id="WP_132082974.1">
    <property type="nucleotide sequence ID" value="NZ_DAMAKO010000016.1"/>
</dbReference>
<dbReference type="InterPro" id="IPR027417">
    <property type="entry name" value="P-loop_NTPase"/>
</dbReference>
<dbReference type="Gene3D" id="3.30.450.20">
    <property type="entry name" value="PAS domain"/>
    <property type="match status" value="2"/>
</dbReference>
<dbReference type="SUPFAM" id="SSF55785">
    <property type="entry name" value="PYP-like sensor domain (PAS domain)"/>
    <property type="match status" value="2"/>
</dbReference>
<dbReference type="OrthoDB" id="9765164at2"/>
<proteinExistence type="predicted"/>
<dbReference type="InterPro" id="IPR058031">
    <property type="entry name" value="AAA_lid_NorR"/>
</dbReference>
<dbReference type="SMART" id="SM00116">
    <property type="entry name" value="CBS"/>
    <property type="match status" value="2"/>
</dbReference>
<feature type="domain" description="CBS" evidence="7">
    <location>
        <begin position="73"/>
        <end position="121"/>
    </location>
</feature>
<keyword evidence="4" id="KW-0238">DNA-binding</keyword>
<dbReference type="PANTHER" id="PTHR32071:SF57">
    <property type="entry name" value="C4-DICARBOXYLATE TRANSPORT TRANSCRIPTIONAL REGULATORY PROTEIN DCTD"/>
    <property type="match status" value="1"/>
</dbReference>
<dbReference type="Gene3D" id="1.10.10.60">
    <property type="entry name" value="Homeodomain-like"/>
    <property type="match status" value="1"/>
</dbReference>
<dbReference type="PRINTS" id="PR01590">
    <property type="entry name" value="HTHFIS"/>
</dbReference>
<feature type="domain" description="AAA+ ATPase" evidence="8">
    <location>
        <begin position="404"/>
        <end position="547"/>
    </location>
</feature>
<evidence type="ECO:0000259" key="6">
    <source>
        <dbReference type="SMART" id="SM00091"/>
    </source>
</evidence>
<dbReference type="Gene3D" id="3.40.50.300">
    <property type="entry name" value="P-loop containing nucleotide triphosphate hydrolases"/>
    <property type="match status" value="1"/>
</dbReference>
<evidence type="ECO:0000256" key="2">
    <source>
        <dbReference type="ARBA" id="ARBA00022840"/>
    </source>
</evidence>
<organism evidence="9 10">
    <name type="scientific">Anaerospora hongkongensis</name>
    <dbReference type="NCBI Taxonomy" id="244830"/>
    <lineage>
        <taxon>Bacteria</taxon>
        <taxon>Bacillati</taxon>
        <taxon>Bacillota</taxon>
        <taxon>Negativicutes</taxon>
        <taxon>Selenomonadales</taxon>
        <taxon>Sporomusaceae</taxon>
        <taxon>Anaerospora</taxon>
    </lineage>
</organism>
<evidence type="ECO:0000256" key="3">
    <source>
        <dbReference type="ARBA" id="ARBA00023015"/>
    </source>
</evidence>
<sequence>MRIRDIMSTQVVTVRPDMTMRQAAVIFSKAIMDGAPVIDEDGRLIGLITKSHFTKALANDTPDQSVRSMMTVDVFTLLENMTANQLPHRNEIYRYSCFPVVNGEKKPIGIINRTDLVKYLSERSVFLADEMQAVLHSVCNGVIATNPDGVITLFNPAAEYITGLSADSVLGCYVEEAIPNSGLQRVLKTGVAELNQQQYLGKCQIVTNRSPITKNNKVIGAVGVFQDITELQAIAAELETVKSLKSTLESAIESIFEGIVVVDKNGYITMLNQAYGEFLGVEARVMIGKHITDVIPNTRMHVVAQTGKAELGELQRIGENNVIVSRIPIIKDGEVVGAVGKVLFKDLKDFKLLARKLNTLQSELEYYKEELRKVHGGKYTVERIIGNSEKMLWLKSIATKAAKGNSTVLILGESGTGKELFAHAIHNASSRRQGPLIKVNCAAVPENLLESELFGYEEGAFTGSRKGGKPGKFELANGGTIFLDEIGDMTMAMQAKLLRVLQEREIERVGGTKTSKIDVRVIAATNQDLEMMIEQGRFRQDLYYRLNIITLLIPPLRERKEDIPMLCTALLQKINSQVQYGVEGISPEVMQLLAEYNWPGNVRELENILERAVNLMDDDTLILPEHLPPLLKKHYKPKETEETDKDLAGILGDTEKQAIYRALEAAGGNKSKAAKLLGIHRSGFYQKLQKYNIT</sequence>
<dbReference type="Pfam" id="PF00158">
    <property type="entry name" value="Sigma54_activat"/>
    <property type="match status" value="1"/>
</dbReference>
<dbReference type="Pfam" id="PF25601">
    <property type="entry name" value="AAA_lid_14"/>
    <property type="match status" value="1"/>
</dbReference>
<dbReference type="InterPro" id="IPR013767">
    <property type="entry name" value="PAS_fold"/>
</dbReference>
<evidence type="ECO:0000256" key="4">
    <source>
        <dbReference type="ARBA" id="ARBA00023125"/>
    </source>
</evidence>
<dbReference type="InterPro" id="IPR003593">
    <property type="entry name" value="AAA+_ATPase"/>
</dbReference>
<evidence type="ECO:0000313" key="10">
    <source>
        <dbReference type="Proteomes" id="UP000295063"/>
    </source>
</evidence>
<evidence type="ECO:0000256" key="5">
    <source>
        <dbReference type="ARBA" id="ARBA00023163"/>
    </source>
</evidence>
<keyword evidence="2" id="KW-0067">ATP-binding</keyword>
<keyword evidence="10" id="KW-1185">Reference proteome</keyword>
<dbReference type="Gene3D" id="3.10.580.10">
    <property type="entry name" value="CBS-domain"/>
    <property type="match status" value="1"/>
</dbReference>
<dbReference type="Gene3D" id="1.10.8.60">
    <property type="match status" value="1"/>
</dbReference>
<dbReference type="CDD" id="cd00009">
    <property type="entry name" value="AAA"/>
    <property type="match status" value="1"/>
</dbReference>
<dbReference type="InterPro" id="IPR025943">
    <property type="entry name" value="Sigma_54_int_dom_ATP-bd_2"/>
</dbReference>
<accession>A0A4R1PQT9</accession>
<dbReference type="SUPFAM" id="SSF52540">
    <property type="entry name" value="P-loop containing nucleoside triphosphate hydrolases"/>
    <property type="match status" value="1"/>
</dbReference>
<dbReference type="GO" id="GO:0006355">
    <property type="term" value="P:regulation of DNA-templated transcription"/>
    <property type="evidence" value="ECO:0007669"/>
    <property type="project" value="InterPro"/>
</dbReference>
<feature type="domain" description="PAS" evidence="6">
    <location>
        <begin position="246"/>
        <end position="312"/>
    </location>
</feature>
<dbReference type="InterPro" id="IPR000014">
    <property type="entry name" value="PAS"/>
</dbReference>
<dbReference type="Proteomes" id="UP000295063">
    <property type="component" value="Unassembled WGS sequence"/>
</dbReference>
<dbReference type="InterPro" id="IPR046342">
    <property type="entry name" value="CBS_dom_sf"/>
</dbReference>
<dbReference type="CDD" id="cd00130">
    <property type="entry name" value="PAS"/>
    <property type="match status" value="2"/>
</dbReference>
<dbReference type="GO" id="GO:0043565">
    <property type="term" value="F:sequence-specific DNA binding"/>
    <property type="evidence" value="ECO:0007669"/>
    <property type="project" value="InterPro"/>
</dbReference>
<reference evidence="9 10" key="1">
    <citation type="submission" date="2019-03" db="EMBL/GenBank/DDBJ databases">
        <title>Genomic Encyclopedia of Type Strains, Phase IV (KMG-IV): sequencing the most valuable type-strain genomes for metagenomic binning, comparative biology and taxonomic classification.</title>
        <authorList>
            <person name="Goeker M."/>
        </authorList>
    </citation>
    <scope>NUCLEOTIDE SEQUENCE [LARGE SCALE GENOMIC DNA]</scope>
    <source>
        <strain evidence="9 10">DSM 15969</strain>
    </source>
</reference>
<keyword evidence="1" id="KW-0547">Nucleotide-binding</keyword>
<keyword evidence="5" id="KW-0804">Transcription</keyword>
<dbReference type="SUPFAM" id="SSF46689">
    <property type="entry name" value="Homeodomain-like"/>
    <property type="match status" value="1"/>
</dbReference>